<feature type="region of interest" description="Disordered" evidence="1">
    <location>
        <begin position="126"/>
        <end position="190"/>
    </location>
</feature>
<evidence type="ECO:0000256" key="1">
    <source>
        <dbReference type="SAM" id="MobiDB-lite"/>
    </source>
</evidence>
<feature type="compositionally biased region" description="Basic and acidic residues" evidence="1">
    <location>
        <begin position="220"/>
        <end position="232"/>
    </location>
</feature>
<proteinExistence type="predicted"/>
<evidence type="ECO:0000313" key="2">
    <source>
        <dbReference type="EnsemblMetazoa" id="AATE019581-PA.1"/>
    </source>
</evidence>
<name>A0A182JK55_ANOAO</name>
<sequence length="419" mass="44862">MAVDVQQGRIESGGVVGLAGGQHRAVGTVLSHQHLHRDALGRAEQGRLVLLDLLPLGLVAAVLEPDLHLRLREPQVLGQLGPLRSGQVALLGEAPLQLEHLRVAEGRPGALFPGGRHFLARSHQLTRRATVEPPVSIGEPRCNGPSASPSARPDSGDTMKQSNDPRRSPTRGNAAGGGPEPPPPPPLLLILPRRFGVDWRRKRFLKTADDDDDGAGAGGDEDRGEERAHGGAEDDDDDGKEDSERDDDACEAECEGRRGKDAKGHVLKMEPTRKRGSLVLRLCASALPLGALGLAWSLSHTFLKRMPQKPQAKQIHKSNTFRAAISISVYYPRTVRAANDAGERFAFRRGQVALLAEATLELQHLALGEEDARLPLRPQLAVLAQLAAGRGDELSDPTGLATELRTGLEAALAVIPVVL</sequence>
<protein>
    <submittedName>
        <fullName evidence="2">Uncharacterized protein</fullName>
    </submittedName>
</protein>
<organism evidence="2">
    <name type="scientific">Anopheles atroparvus</name>
    <name type="common">European mosquito</name>
    <dbReference type="NCBI Taxonomy" id="41427"/>
    <lineage>
        <taxon>Eukaryota</taxon>
        <taxon>Metazoa</taxon>
        <taxon>Ecdysozoa</taxon>
        <taxon>Arthropoda</taxon>
        <taxon>Hexapoda</taxon>
        <taxon>Insecta</taxon>
        <taxon>Pterygota</taxon>
        <taxon>Neoptera</taxon>
        <taxon>Endopterygota</taxon>
        <taxon>Diptera</taxon>
        <taxon>Nematocera</taxon>
        <taxon>Culicoidea</taxon>
        <taxon>Culicidae</taxon>
        <taxon>Anophelinae</taxon>
        <taxon>Anopheles</taxon>
    </lineage>
</organism>
<dbReference type="EnsemblMetazoa" id="AATE019581-RA">
    <property type="protein sequence ID" value="AATE019581-PA.1"/>
    <property type="gene ID" value="AATE019581"/>
</dbReference>
<dbReference type="VEuPathDB" id="VectorBase:AATE019581"/>
<feature type="compositionally biased region" description="Acidic residues" evidence="1">
    <location>
        <begin position="233"/>
        <end position="253"/>
    </location>
</feature>
<feature type="region of interest" description="Disordered" evidence="1">
    <location>
        <begin position="208"/>
        <end position="258"/>
    </location>
</feature>
<dbReference type="AlphaFoldDB" id="A0A182JK55"/>
<accession>A0A182JK55</accession>
<reference evidence="2" key="1">
    <citation type="submission" date="2022-08" db="UniProtKB">
        <authorList>
            <consortium name="EnsemblMetazoa"/>
        </authorList>
    </citation>
    <scope>IDENTIFICATION</scope>
    <source>
        <strain evidence="2">EBRO</strain>
    </source>
</reference>